<dbReference type="InterPro" id="IPR050556">
    <property type="entry name" value="Type_II_TA_system_RNase"/>
</dbReference>
<dbReference type="EMBL" id="CP073041">
    <property type="protein sequence ID" value="UXE61643.1"/>
    <property type="molecule type" value="Genomic_DNA"/>
</dbReference>
<name>A0A977KXD7_9CYAN</name>
<keyword evidence="2" id="KW-1277">Toxin-antitoxin system</keyword>
<dbReference type="Proteomes" id="UP001065613">
    <property type="component" value="Chromosome"/>
</dbReference>
<evidence type="ECO:0000259" key="8">
    <source>
        <dbReference type="Pfam" id="PF01850"/>
    </source>
</evidence>
<evidence type="ECO:0000256" key="4">
    <source>
        <dbReference type="ARBA" id="ARBA00022723"/>
    </source>
</evidence>
<keyword evidence="5" id="KW-0378">Hydrolase</keyword>
<accession>A0A977KXD7</accession>
<dbReference type="GO" id="GO:0004518">
    <property type="term" value="F:nuclease activity"/>
    <property type="evidence" value="ECO:0007669"/>
    <property type="project" value="UniProtKB-KW"/>
</dbReference>
<dbReference type="AlphaFoldDB" id="A0A977KXD7"/>
<dbReference type="Gene3D" id="3.40.50.1010">
    <property type="entry name" value="5'-nuclease"/>
    <property type="match status" value="1"/>
</dbReference>
<dbReference type="InterPro" id="IPR029060">
    <property type="entry name" value="PIN-like_dom_sf"/>
</dbReference>
<evidence type="ECO:0000256" key="3">
    <source>
        <dbReference type="ARBA" id="ARBA00022722"/>
    </source>
</evidence>
<dbReference type="SUPFAM" id="SSF88723">
    <property type="entry name" value="PIN domain-like"/>
    <property type="match status" value="1"/>
</dbReference>
<evidence type="ECO:0000256" key="6">
    <source>
        <dbReference type="ARBA" id="ARBA00022842"/>
    </source>
</evidence>
<gene>
    <name evidence="9" type="ORF">KA717_01310</name>
</gene>
<comment type="similarity">
    <text evidence="7">Belongs to the PINc/VapC protein family.</text>
</comment>
<dbReference type="PANTHER" id="PTHR33653">
    <property type="entry name" value="RIBONUCLEASE VAPC2"/>
    <property type="match status" value="1"/>
</dbReference>
<dbReference type="GO" id="GO:0016787">
    <property type="term" value="F:hydrolase activity"/>
    <property type="evidence" value="ECO:0007669"/>
    <property type="project" value="UniProtKB-KW"/>
</dbReference>
<evidence type="ECO:0000256" key="7">
    <source>
        <dbReference type="ARBA" id="ARBA00038093"/>
    </source>
</evidence>
<organism evidence="9">
    <name type="scientific">Woronichinia naegeliana WA131</name>
    <dbReference type="NCBI Taxonomy" id="2824559"/>
    <lineage>
        <taxon>Bacteria</taxon>
        <taxon>Bacillati</taxon>
        <taxon>Cyanobacteriota</taxon>
        <taxon>Cyanophyceae</taxon>
        <taxon>Synechococcales</taxon>
        <taxon>Coelosphaeriaceae</taxon>
        <taxon>Woronichinia</taxon>
    </lineage>
</organism>
<evidence type="ECO:0000313" key="9">
    <source>
        <dbReference type="EMBL" id="UXE61643.1"/>
    </source>
</evidence>
<keyword evidence="6" id="KW-0460">Magnesium</keyword>
<dbReference type="CDD" id="cd18741">
    <property type="entry name" value="PIN_VapC4-5_FitB-like"/>
    <property type="match status" value="1"/>
</dbReference>
<proteinExistence type="inferred from homology"/>
<dbReference type="KEGG" id="wna:KA717_01310"/>
<sequence>MTLCDTNIIIEFYKNNGKVVNELRHIGISQLAISVITQAELYYGAINKLELRKIRKHLEILTIFPVDIVVSTKFIELMETYSLSHKLSIPDALIASTALVYNLDLYTLNLKDFRFIEGLNLYSGNF</sequence>
<evidence type="ECO:0000256" key="1">
    <source>
        <dbReference type="ARBA" id="ARBA00001946"/>
    </source>
</evidence>
<dbReference type="InterPro" id="IPR002716">
    <property type="entry name" value="PIN_dom"/>
</dbReference>
<dbReference type="Pfam" id="PF01850">
    <property type="entry name" value="PIN"/>
    <property type="match status" value="1"/>
</dbReference>
<comment type="cofactor">
    <cofactor evidence="1">
        <name>Mg(2+)</name>
        <dbReference type="ChEBI" id="CHEBI:18420"/>
    </cofactor>
</comment>
<protein>
    <submittedName>
        <fullName evidence="9">Type II toxin-antitoxin system VapC family toxin</fullName>
    </submittedName>
</protein>
<evidence type="ECO:0000256" key="5">
    <source>
        <dbReference type="ARBA" id="ARBA00022801"/>
    </source>
</evidence>
<feature type="domain" description="PIN" evidence="8">
    <location>
        <begin position="3"/>
        <end position="108"/>
    </location>
</feature>
<dbReference type="GO" id="GO:0046872">
    <property type="term" value="F:metal ion binding"/>
    <property type="evidence" value="ECO:0007669"/>
    <property type="project" value="UniProtKB-KW"/>
</dbReference>
<keyword evidence="3" id="KW-0540">Nuclease</keyword>
<keyword evidence="4" id="KW-0479">Metal-binding</keyword>
<dbReference type="PANTHER" id="PTHR33653:SF1">
    <property type="entry name" value="RIBONUCLEASE VAPC2"/>
    <property type="match status" value="1"/>
</dbReference>
<evidence type="ECO:0000256" key="2">
    <source>
        <dbReference type="ARBA" id="ARBA00022649"/>
    </source>
</evidence>
<reference evidence="9" key="1">
    <citation type="submission" date="2021-04" db="EMBL/GenBank/DDBJ databases">
        <title>Genome sequence of Woronichinia naegeliana from Washington state freshwater lake bloom.</title>
        <authorList>
            <person name="Dreher T.W."/>
        </authorList>
    </citation>
    <scope>NUCLEOTIDE SEQUENCE</scope>
    <source>
        <strain evidence="9">WA131</strain>
    </source>
</reference>